<comment type="similarity">
    <text evidence="2">Belongs to the binding-protein-dependent transport system permease family. FecCD subfamily.</text>
</comment>
<feature type="transmembrane region" description="Helical" evidence="9">
    <location>
        <begin position="117"/>
        <end position="137"/>
    </location>
</feature>
<protein>
    <submittedName>
        <fullName evidence="10">Iron complex transport system permease protein</fullName>
    </submittedName>
</protein>
<gene>
    <name evidence="10" type="ORF">BJ979_000858</name>
</gene>
<feature type="transmembrane region" description="Helical" evidence="9">
    <location>
        <begin position="322"/>
        <end position="345"/>
    </location>
</feature>
<evidence type="ECO:0000256" key="7">
    <source>
        <dbReference type="ARBA" id="ARBA00023136"/>
    </source>
</evidence>
<dbReference type="Pfam" id="PF01032">
    <property type="entry name" value="FecCD"/>
    <property type="match status" value="1"/>
</dbReference>
<proteinExistence type="inferred from homology"/>
<sequence length="351" mass="36397">MSAATTGRPGRPTTPTAQERPARRAGARLRTRRRAIILVLAVVVVVGFVLAICLGRYQLTPLEVIQAFGDRESFDHQVVVEWRMPRTIAALAFGAALAVSGAIFQTLSRNPLGSPDIIGFSTGSYTGALIVTIVLGGLVPVEFGALAGGLVTALVVYLLAFRRGIDGFRLIIVGIGVTGVLAAINVWIRLRAKAEVAMAASVWGAGSLSTVDWAHLVPAVVILALLGVAVVMLAPRLRQLELGDDSARAHGLRVEPSRLALVAIGVALTAVATAVTGPIAFISLAAPQIAARLTRGPGIPLAASALLGAVLLLGADQVAQNALPGVPVGVVTVCVGGGYLIWLLIREARRR</sequence>
<accession>A0A852Y8P9</accession>
<reference evidence="10 11" key="1">
    <citation type="submission" date="2020-07" db="EMBL/GenBank/DDBJ databases">
        <title>Sequencing the genomes of 1000 actinobacteria strains.</title>
        <authorList>
            <person name="Klenk H.-P."/>
        </authorList>
    </citation>
    <scope>NUCLEOTIDE SEQUENCE [LARGE SCALE GENOMIC DNA]</scope>
    <source>
        <strain evidence="10 11">DSM 23141</strain>
    </source>
</reference>
<dbReference type="AlphaFoldDB" id="A0A852Y8P9"/>
<evidence type="ECO:0000256" key="5">
    <source>
        <dbReference type="ARBA" id="ARBA00022692"/>
    </source>
</evidence>
<dbReference type="GO" id="GO:0033214">
    <property type="term" value="P:siderophore-iron import into cell"/>
    <property type="evidence" value="ECO:0007669"/>
    <property type="project" value="TreeGrafter"/>
</dbReference>
<feature type="transmembrane region" description="Helical" evidence="9">
    <location>
        <begin position="168"/>
        <end position="188"/>
    </location>
</feature>
<feature type="compositionally biased region" description="Low complexity" evidence="8">
    <location>
        <begin position="1"/>
        <end position="17"/>
    </location>
</feature>
<keyword evidence="7 9" id="KW-0472">Membrane</keyword>
<dbReference type="RefSeq" id="WP_179565536.1">
    <property type="nucleotide sequence ID" value="NZ_JACBZY010000001.1"/>
</dbReference>
<evidence type="ECO:0000313" key="10">
    <source>
        <dbReference type="EMBL" id="NYG98232.1"/>
    </source>
</evidence>
<dbReference type="Gene3D" id="1.10.3470.10">
    <property type="entry name" value="ABC transporter involved in vitamin B12 uptake, BtuC"/>
    <property type="match status" value="1"/>
</dbReference>
<dbReference type="GO" id="GO:0005886">
    <property type="term" value="C:plasma membrane"/>
    <property type="evidence" value="ECO:0007669"/>
    <property type="project" value="UniProtKB-SubCell"/>
</dbReference>
<feature type="transmembrane region" description="Helical" evidence="9">
    <location>
        <begin position="87"/>
        <end position="105"/>
    </location>
</feature>
<keyword evidence="4" id="KW-1003">Cell membrane</keyword>
<keyword evidence="11" id="KW-1185">Reference proteome</keyword>
<feature type="region of interest" description="Disordered" evidence="8">
    <location>
        <begin position="1"/>
        <end position="26"/>
    </location>
</feature>
<evidence type="ECO:0000256" key="6">
    <source>
        <dbReference type="ARBA" id="ARBA00022989"/>
    </source>
</evidence>
<keyword evidence="3" id="KW-0813">Transport</keyword>
<dbReference type="InterPro" id="IPR037294">
    <property type="entry name" value="ABC_BtuC-like"/>
</dbReference>
<evidence type="ECO:0000256" key="3">
    <source>
        <dbReference type="ARBA" id="ARBA00022448"/>
    </source>
</evidence>
<keyword evidence="5 9" id="KW-0812">Transmembrane</keyword>
<evidence type="ECO:0000256" key="9">
    <source>
        <dbReference type="SAM" id="Phobius"/>
    </source>
</evidence>
<evidence type="ECO:0000256" key="1">
    <source>
        <dbReference type="ARBA" id="ARBA00004651"/>
    </source>
</evidence>
<dbReference type="SUPFAM" id="SSF81345">
    <property type="entry name" value="ABC transporter involved in vitamin B12 uptake, BtuC"/>
    <property type="match status" value="1"/>
</dbReference>
<evidence type="ECO:0000256" key="4">
    <source>
        <dbReference type="ARBA" id="ARBA00022475"/>
    </source>
</evidence>
<evidence type="ECO:0000256" key="2">
    <source>
        <dbReference type="ARBA" id="ARBA00007935"/>
    </source>
</evidence>
<dbReference type="EMBL" id="JACBZY010000001">
    <property type="protein sequence ID" value="NYG98232.1"/>
    <property type="molecule type" value="Genomic_DNA"/>
</dbReference>
<comment type="caution">
    <text evidence="10">The sequence shown here is derived from an EMBL/GenBank/DDBJ whole genome shotgun (WGS) entry which is preliminary data.</text>
</comment>
<feature type="transmembrane region" description="Helical" evidence="9">
    <location>
        <begin position="143"/>
        <end position="161"/>
    </location>
</feature>
<keyword evidence="6 9" id="KW-1133">Transmembrane helix</keyword>
<evidence type="ECO:0000256" key="8">
    <source>
        <dbReference type="SAM" id="MobiDB-lite"/>
    </source>
</evidence>
<dbReference type="Proteomes" id="UP000553888">
    <property type="component" value="Unassembled WGS sequence"/>
</dbReference>
<feature type="transmembrane region" description="Helical" evidence="9">
    <location>
        <begin position="259"/>
        <end position="286"/>
    </location>
</feature>
<comment type="subcellular location">
    <subcellularLocation>
        <location evidence="1">Cell membrane</location>
        <topology evidence="1">Multi-pass membrane protein</topology>
    </subcellularLocation>
</comment>
<feature type="transmembrane region" description="Helical" evidence="9">
    <location>
        <begin position="213"/>
        <end position="234"/>
    </location>
</feature>
<organism evidence="10 11">
    <name type="scientific">Schumannella luteola</name>
    <dbReference type="NCBI Taxonomy" id="472059"/>
    <lineage>
        <taxon>Bacteria</taxon>
        <taxon>Bacillati</taxon>
        <taxon>Actinomycetota</taxon>
        <taxon>Actinomycetes</taxon>
        <taxon>Micrococcales</taxon>
        <taxon>Microbacteriaceae</taxon>
        <taxon>Schumannella</taxon>
    </lineage>
</organism>
<dbReference type="PANTHER" id="PTHR30472:SF24">
    <property type="entry name" value="FERRIC ENTEROBACTIN TRANSPORT SYSTEM PERMEASE PROTEIN FEPG"/>
    <property type="match status" value="1"/>
</dbReference>
<dbReference type="InterPro" id="IPR000522">
    <property type="entry name" value="ABC_transptr_permease_BtuC"/>
</dbReference>
<name>A0A852Y8P9_9MICO</name>
<evidence type="ECO:0000313" key="11">
    <source>
        <dbReference type="Proteomes" id="UP000553888"/>
    </source>
</evidence>
<feature type="transmembrane region" description="Helical" evidence="9">
    <location>
        <begin position="35"/>
        <end position="57"/>
    </location>
</feature>
<dbReference type="GO" id="GO:0022857">
    <property type="term" value="F:transmembrane transporter activity"/>
    <property type="evidence" value="ECO:0007669"/>
    <property type="project" value="InterPro"/>
</dbReference>
<dbReference type="CDD" id="cd06550">
    <property type="entry name" value="TM_ABC_iron-siderophores_like"/>
    <property type="match status" value="1"/>
</dbReference>
<dbReference type="PANTHER" id="PTHR30472">
    <property type="entry name" value="FERRIC ENTEROBACTIN TRANSPORT SYSTEM PERMEASE PROTEIN"/>
    <property type="match status" value="1"/>
</dbReference>